<dbReference type="GeneID" id="20320797"/>
<protein>
    <submittedName>
        <fullName evidence="1">Uncharacterized protein</fullName>
    </submittedName>
</protein>
<dbReference type="KEGG" id="ovi:T265_06618"/>
<reference evidence="1 2" key="1">
    <citation type="submission" date="2013-11" db="EMBL/GenBank/DDBJ databases">
        <title>Opisthorchis viverrini - life in the bile duct.</title>
        <authorList>
            <person name="Young N.D."/>
            <person name="Nagarajan N."/>
            <person name="Lin S.J."/>
            <person name="Korhonen P.K."/>
            <person name="Jex A.R."/>
            <person name="Hall R.S."/>
            <person name="Safavi-Hemami H."/>
            <person name="Kaewkong W."/>
            <person name="Bertrand D."/>
            <person name="Gao S."/>
            <person name="Seet Q."/>
            <person name="Wongkham S."/>
            <person name="Teh B.T."/>
            <person name="Wongkham C."/>
            <person name="Intapan P.M."/>
            <person name="Maleewong W."/>
            <person name="Yang X."/>
            <person name="Hu M."/>
            <person name="Wang Z."/>
            <person name="Hofmann A."/>
            <person name="Sternberg P.W."/>
            <person name="Tan P."/>
            <person name="Wang J."/>
            <person name="Gasser R.B."/>
        </authorList>
    </citation>
    <scope>NUCLEOTIDE SEQUENCE [LARGE SCALE GENOMIC DNA]</scope>
</reference>
<dbReference type="AlphaFoldDB" id="A0A075ADF6"/>
<name>A0A075ADF6_OPIVI</name>
<evidence type="ECO:0000313" key="2">
    <source>
        <dbReference type="Proteomes" id="UP000054324"/>
    </source>
</evidence>
<accession>A0A075ADF6</accession>
<gene>
    <name evidence="1" type="ORF">T265_06618</name>
</gene>
<proteinExistence type="predicted"/>
<dbReference type="RefSeq" id="XP_009170195.1">
    <property type="nucleotide sequence ID" value="XM_009171931.1"/>
</dbReference>
<evidence type="ECO:0000313" key="1">
    <source>
        <dbReference type="EMBL" id="KER26039.1"/>
    </source>
</evidence>
<dbReference type="CTD" id="20320797"/>
<dbReference type="Proteomes" id="UP000054324">
    <property type="component" value="Unassembled WGS sequence"/>
</dbReference>
<organism evidence="1 2">
    <name type="scientific">Opisthorchis viverrini</name>
    <name type="common">Southeast Asian liver fluke</name>
    <dbReference type="NCBI Taxonomy" id="6198"/>
    <lineage>
        <taxon>Eukaryota</taxon>
        <taxon>Metazoa</taxon>
        <taxon>Spiralia</taxon>
        <taxon>Lophotrochozoa</taxon>
        <taxon>Platyhelminthes</taxon>
        <taxon>Trematoda</taxon>
        <taxon>Digenea</taxon>
        <taxon>Opisthorchiida</taxon>
        <taxon>Opisthorchiata</taxon>
        <taxon>Opisthorchiidae</taxon>
        <taxon>Opisthorchis</taxon>
    </lineage>
</organism>
<keyword evidence="2" id="KW-1185">Reference proteome</keyword>
<sequence>MSDVRGSSPGTAVGYALLMSPSKIEIRVQRFPLVWTHRCLGCDQNQIFPASRVFTTISGKGKKDFAVELFVRETPTQQVHSIEPGSKTLIWFTKLNFQLRLERIFLNFPRYSLTVTQKRLYKFRKRSHVLRRSGLTRQHTTRMPHQ</sequence>
<dbReference type="EMBL" id="KL596758">
    <property type="protein sequence ID" value="KER26039.1"/>
    <property type="molecule type" value="Genomic_DNA"/>
</dbReference>